<feature type="region of interest" description="Disordered" evidence="2">
    <location>
        <begin position="321"/>
        <end position="411"/>
    </location>
</feature>
<keyword evidence="1" id="KW-0597">Phosphoprotein</keyword>
<organism evidence="3 4">
    <name type="scientific">Hymenochirus boettgeri</name>
    <name type="common">Congo dwarf clawed frog</name>
    <dbReference type="NCBI Taxonomy" id="247094"/>
    <lineage>
        <taxon>Eukaryota</taxon>
        <taxon>Metazoa</taxon>
        <taxon>Chordata</taxon>
        <taxon>Craniata</taxon>
        <taxon>Vertebrata</taxon>
        <taxon>Euteleostomi</taxon>
        <taxon>Amphibia</taxon>
        <taxon>Batrachia</taxon>
        <taxon>Anura</taxon>
        <taxon>Pipoidea</taxon>
        <taxon>Pipidae</taxon>
        <taxon>Pipinae</taxon>
        <taxon>Hymenochirus</taxon>
    </lineage>
</organism>
<feature type="compositionally biased region" description="Polar residues" evidence="2">
    <location>
        <begin position="1"/>
        <end position="12"/>
    </location>
</feature>
<comment type="caution">
    <text evidence="3">The sequence shown here is derived from an EMBL/GenBank/DDBJ whole genome shotgun (WGS) entry which is preliminary data.</text>
</comment>
<evidence type="ECO:0000256" key="1">
    <source>
        <dbReference type="ARBA" id="ARBA00022553"/>
    </source>
</evidence>
<accession>A0A8T2J985</accession>
<name>A0A8T2J985_9PIPI</name>
<feature type="compositionally biased region" description="Polar residues" evidence="2">
    <location>
        <begin position="346"/>
        <end position="358"/>
    </location>
</feature>
<dbReference type="EMBL" id="JAACNH010000006">
    <property type="protein sequence ID" value="KAG8440024.1"/>
    <property type="molecule type" value="Genomic_DNA"/>
</dbReference>
<dbReference type="AlphaFoldDB" id="A0A8T2J985"/>
<keyword evidence="4" id="KW-1185">Reference proteome</keyword>
<dbReference type="Proteomes" id="UP000812440">
    <property type="component" value="Chromosome 3"/>
</dbReference>
<evidence type="ECO:0000313" key="4">
    <source>
        <dbReference type="Proteomes" id="UP000812440"/>
    </source>
</evidence>
<evidence type="ECO:0000256" key="2">
    <source>
        <dbReference type="SAM" id="MobiDB-lite"/>
    </source>
</evidence>
<proteinExistence type="predicted"/>
<feature type="compositionally biased region" description="Basic and acidic residues" evidence="2">
    <location>
        <begin position="401"/>
        <end position="411"/>
    </location>
</feature>
<feature type="region of interest" description="Disordered" evidence="2">
    <location>
        <begin position="1"/>
        <end position="36"/>
    </location>
</feature>
<reference evidence="3" key="1">
    <citation type="thesis" date="2020" institute="ProQuest LLC" country="789 East Eisenhower Parkway, Ann Arbor, MI, USA">
        <title>Comparative Genomics and Chromosome Evolution.</title>
        <authorList>
            <person name="Mudd A.B."/>
        </authorList>
    </citation>
    <scope>NUCLEOTIDE SEQUENCE</scope>
    <source>
        <strain evidence="3">Female2</strain>
        <tissue evidence="3">Blood</tissue>
    </source>
</reference>
<dbReference type="PANTHER" id="PTHR16095">
    <property type="entry name" value="TRANSMEMBRANE PROTEIN 143 FAMILY MEMBER"/>
    <property type="match status" value="1"/>
</dbReference>
<dbReference type="OrthoDB" id="8725016at2759"/>
<dbReference type="PANTHER" id="PTHR16095:SF9">
    <property type="entry name" value="PROLINE AND SERINE-RICH PROTEIN 2"/>
    <property type="match status" value="1"/>
</dbReference>
<gene>
    <name evidence="3" type="ORF">GDO86_005990</name>
</gene>
<sequence length="580" mass="64876">MPSNQFKLSSSDMEPEFHSPRLSDIKRNGSFDSQESRCSRSRSFNLKDDENLRYLTNEEKNVLLFFEETLDAFEDDIVADPPLCHNEKFRYLSPIPIEGSHSENYDIIDLVHVEEKFQQLTPQNSKIVHERKDEKLTELNTKIHTSSPGEKSIPEMAVEHRKLHGAIPTPVVIAKKISEKCVDNIGLSALSSYEGKPELKKSVGTSPISENNFIFPLQGNIKPNNFPSNINVKQVGKQYNKTIAKAAVSVQERKAKVLANISGPSIVAEETDGRVHNDPLSRKTSFRDIASEQTRYEALTKLGLVKETPVQTGIQTVCASTSPITDDGPLSPNFFPPDPYKRLSNDNHNISSSLNNYHSPLAPYQNLPNEPHTRYSSELQNSSKNTKTGSKSSTCTPSNKQPHEQSRNHYSESKYCNKLKTEHFLPHKNVDNTIICCNQNPSSNNNIKAESSHSSLKSDPYSYSPPKSLAFEINKTDSQSISNILKSDPSPFVSLGKTVIFKGESSLMEKNNCPTAPSQDIIEQKMTTVKQDIKRSYSVPRPSGFRPQGITVQFSGREASEDSRKDALRKLGLLKKMSGY</sequence>
<evidence type="ECO:0000313" key="3">
    <source>
        <dbReference type="EMBL" id="KAG8440024.1"/>
    </source>
</evidence>
<evidence type="ECO:0008006" key="5">
    <source>
        <dbReference type="Google" id="ProtNLM"/>
    </source>
</evidence>
<feature type="compositionally biased region" description="Basic and acidic residues" evidence="2">
    <location>
        <begin position="15"/>
        <end position="36"/>
    </location>
</feature>
<feature type="compositionally biased region" description="Low complexity" evidence="2">
    <location>
        <begin position="382"/>
        <end position="398"/>
    </location>
</feature>
<protein>
    <recommendedName>
        <fullName evidence="5">Proline and serine rich 2</fullName>
    </recommendedName>
</protein>